<evidence type="ECO:0000256" key="5">
    <source>
        <dbReference type="SAM" id="MobiDB-lite"/>
    </source>
</evidence>
<feature type="chain" id="PRO_5045823794" description="Fibrinogen C-terminal domain-containing protein" evidence="6">
    <location>
        <begin position="17"/>
        <end position="626"/>
    </location>
</feature>
<evidence type="ECO:0000259" key="7">
    <source>
        <dbReference type="PROSITE" id="PS51406"/>
    </source>
</evidence>
<keyword evidence="6" id="KW-0732">Signal</keyword>
<evidence type="ECO:0000313" key="8">
    <source>
        <dbReference type="EMBL" id="CAK8685225.1"/>
    </source>
</evidence>
<dbReference type="Pfam" id="PF00147">
    <property type="entry name" value="Fibrinogen_C"/>
    <property type="match status" value="1"/>
</dbReference>
<feature type="domain" description="Fibrinogen C-terminal" evidence="7">
    <location>
        <begin position="85"/>
        <end position="155"/>
    </location>
</feature>
<evidence type="ECO:0000256" key="3">
    <source>
        <dbReference type="ARBA" id="ARBA00022837"/>
    </source>
</evidence>
<gene>
    <name evidence="8" type="ORF">CVLEPA_LOCUS16366</name>
</gene>
<evidence type="ECO:0000256" key="1">
    <source>
        <dbReference type="ARBA" id="ARBA00022723"/>
    </source>
</evidence>
<dbReference type="NCBIfam" id="NF040941">
    <property type="entry name" value="GGGWT_bact"/>
    <property type="match status" value="1"/>
</dbReference>
<dbReference type="InterPro" id="IPR002181">
    <property type="entry name" value="Fibrinogen_a/b/g_C_dom"/>
</dbReference>
<dbReference type="PANTHER" id="PTHR16146">
    <property type="entry name" value="INTELECTIN"/>
    <property type="match status" value="1"/>
</dbReference>
<accession>A0ABP0G140</accession>
<sequence length="626" mass="67488">MLRILNFMLLLTAVRGQLSDMGDCACMCGLQNGGTLSNGQSSLFDQIRGPKGDIGRPGKPGPVGSPGRTGLRGPQGPPGQSGGPSGGGPSAASCFELRSNGVTQSKIYKIKPTSLSAEIEVFCDMDTAGGGWTLVASIHENNINGKCTIGDNWSSDQGLTDTSYVGGENWQNFNAFGSVESATSGDYKSTAYYNLQASDVMIWHVPNDIELGQWSEEAFLKYYSDNGFLTQYGGSLQTLYSKYFPLKENRPSGTASEGVVSILSALNQSAEEIRATIPQFYSYTYDHSGVQNNIGDGGGDMFDTGNKVYYKLGDGEYTQIVYRQTYRDLENGVEVSSSTEHPFIMLMWVGNHAQSVPTIDIKVESGTGADGSGQHATYSGEITYLGFNAAYKSYNVYDANDPSICEVFFYVTSPTTWNSVRPSTFETTTWSTGTDSLVNIVRAGGSPSRILMGYTLLSREDDFQVTESMVRGALTRMLQTISSFHQLEDFNCSRTAESLLVPVTYAQGTDDDVVSHAPPALRDSIQPGYIQFRALDPKGIPYAICPGVRTESCKPSAVCVGGINTMHDQPSYCGDFTGWAGQPTDNPTDTDPVGAAHSRQDIASSILIFTRNVVSGRVQNGKTGKR</sequence>
<proteinExistence type="predicted"/>
<dbReference type="SUPFAM" id="SSF56496">
    <property type="entry name" value="Fibrinogen C-terminal domain-like"/>
    <property type="match status" value="1"/>
</dbReference>
<dbReference type="InterPro" id="IPR014716">
    <property type="entry name" value="Fibrinogen_a/b/g_C_1"/>
</dbReference>
<dbReference type="PANTHER" id="PTHR16146:SF46">
    <property type="entry name" value="INTELECTIN-1A-RELATED"/>
    <property type="match status" value="1"/>
</dbReference>
<feature type="compositionally biased region" description="Gly residues" evidence="5">
    <location>
        <begin position="79"/>
        <end position="89"/>
    </location>
</feature>
<dbReference type="InterPro" id="IPR036056">
    <property type="entry name" value="Fibrinogen-like_C"/>
</dbReference>
<keyword evidence="1" id="KW-0479">Metal-binding</keyword>
<dbReference type="EMBL" id="CAWYQH010000099">
    <property type="protein sequence ID" value="CAK8685225.1"/>
    <property type="molecule type" value="Genomic_DNA"/>
</dbReference>
<evidence type="ECO:0000313" key="9">
    <source>
        <dbReference type="Proteomes" id="UP001642483"/>
    </source>
</evidence>
<comment type="caution">
    <text evidence="8">The sequence shown here is derived from an EMBL/GenBank/DDBJ whole genome shotgun (WGS) entry which is preliminary data.</text>
</comment>
<dbReference type="Proteomes" id="UP001642483">
    <property type="component" value="Unassembled WGS sequence"/>
</dbReference>
<evidence type="ECO:0000256" key="4">
    <source>
        <dbReference type="ARBA" id="ARBA00023157"/>
    </source>
</evidence>
<dbReference type="PROSITE" id="PS51406">
    <property type="entry name" value="FIBRINOGEN_C_2"/>
    <property type="match status" value="1"/>
</dbReference>
<feature type="region of interest" description="Disordered" evidence="5">
    <location>
        <begin position="39"/>
        <end position="93"/>
    </location>
</feature>
<evidence type="ECO:0000256" key="2">
    <source>
        <dbReference type="ARBA" id="ARBA00022734"/>
    </source>
</evidence>
<feature type="signal peptide" evidence="6">
    <location>
        <begin position="1"/>
        <end position="16"/>
    </location>
</feature>
<protein>
    <recommendedName>
        <fullName evidence="7">Fibrinogen C-terminal domain-containing protein</fullName>
    </recommendedName>
</protein>
<name>A0ABP0G140_CLALP</name>
<organism evidence="8 9">
    <name type="scientific">Clavelina lepadiformis</name>
    <name type="common">Light-bulb sea squirt</name>
    <name type="synonym">Ascidia lepadiformis</name>
    <dbReference type="NCBI Taxonomy" id="159417"/>
    <lineage>
        <taxon>Eukaryota</taxon>
        <taxon>Metazoa</taxon>
        <taxon>Chordata</taxon>
        <taxon>Tunicata</taxon>
        <taxon>Ascidiacea</taxon>
        <taxon>Aplousobranchia</taxon>
        <taxon>Clavelinidae</taxon>
        <taxon>Clavelina</taxon>
    </lineage>
</organism>
<keyword evidence="3" id="KW-0106">Calcium</keyword>
<reference evidence="8 9" key="1">
    <citation type="submission" date="2024-02" db="EMBL/GenBank/DDBJ databases">
        <authorList>
            <person name="Daric V."/>
            <person name="Darras S."/>
        </authorList>
    </citation>
    <scope>NUCLEOTIDE SEQUENCE [LARGE SCALE GENOMIC DNA]</scope>
</reference>
<keyword evidence="9" id="KW-1185">Reference proteome</keyword>
<keyword evidence="2" id="KW-0430">Lectin</keyword>
<dbReference type="Gene3D" id="3.90.215.10">
    <property type="entry name" value="Gamma Fibrinogen, chain A, domain 1"/>
    <property type="match status" value="1"/>
</dbReference>
<keyword evidence="4" id="KW-1015">Disulfide bond</keyword>
<evidence type="ECO:0000256" key="6">
    <source>
        <dbReference type="SAM" id="SignalP"/>
    </source>
</evidence>